<comment type="similarity">
    <text evidence="1">Belongs to the Fur family.</text>
</comment>
<comment type="caution">
    <text evidence="8">The sequence shown here is derived from an EMBL/GenBank/DDBJ whole genome shotgun (WGS) entry which is preliminary data.</text>
</comment>
<keyword evidence="5" id="KW-0238">DNA-binding</keyword>
<dbReference type="GO" id="GO:0000976">
    <property type="term" value="F:transcription cis-regulatory region binding"/>
    <property type="evidence" value="ECO:0007669"/>
    <property type="project" value="TreeGrafter"/>
</dbReference>
<keyword evidence="7" id="KW-0479">Metal-binding</keyword>
<evidence type="ECO:0000256" key="6">
    <source>
        <dbReference type="ARBA" id="ARBA00023163"/>
    </source>
</evidence>
<dbReference type="InterPro" id="IPR036388">
    <property type="entry name" value="WH-like_DNA-bd_sf"/>
</dbReference>
<dbReference type="PANTHER" id="PTHR33202:SF19">
    <property type="entry name" value="FERRIC UPTAKE REGULATION PROTEIN"/>
    <property type="match status" value="1"/>
</dbReference>
<evidence type="ECO:0000256" key="3">
    <source>
        <dbReference type="ARBA" id="ARBA00022833"/>
    </source>
</evidence>
<dbReference type="GO" id="GO:0003700">
    <property type="term" value="F:DNA-binding transcription factor activity"/>
    <property type="evidence" value="ECO:0007669"/>
    <property type="project" value="InterPro"/>
</dbReference>
<keyword evidence="6" id="KW-0804">Transcription</keyword>
<dbReference type="CDD" id="cd07153">
    <property type="entry name" value="Fur_like"/>
    <property type="match status" value="1"/>
</dbReference>
<evidence type="ECO:0000256" key="5">
    <source>
        <dbReference type="ARBA" id="ARBA00023125"/>
    </source>
</evidence>
<dbReference type="AlphaFoldDB" id="A0A0G8AY26"/>
<name>A0A0G8AY26_9SYNE</name>
<accession>A0A0G8AY26</accession>
<gene>
    <name evidence="8" type="ORF">TQ37_01465</name>
</gene>
<dbReference type="GO" id="GO:1900376">
    <property type="term" value="P:regulation of secondary metabolite biosynthetic process"/>
    <property type="evidence" value="ECO:0007669"/>
    <property type="project" value="TreeGrafter"/>
</dbReference>
<dbReference type="InterPro" id="IPR043135">
    <property type="entry name" value="Fur_C"/>
</dbReference>
<dbReference type="Pfam" id="PF01475">
    <property type="entry name" value="FUR"/>
    <property type="match status" value="1"/>
</dbReference>
<dbReference type="Gene3D" id="1.10.10.10">
    <property type="entry name" value="Winged helix-like DNA-binding domain superfamily/Winged helix DNA-binding domain"/>
    <property type="match status" value="1"/>
</dbReference>
<sequence length="165" mass="18754">MAQRVPVASIQQYSQEHLREVLNTAGRRLTPQREKVLSLFQNLGPGHHLTADDVHHHLKQSGKKVSLATVYRSLKLLVDIRLLDEGEWQEGLHCYELRQGGSKAHHHMVCMRCGHTEEFISEVITAASRDVSQVTGFELTEVRLILRGICRRCRQRSKATAEALL</sequence>
<keyword evidence="3 7" id="KW-0862">Zinc</keyword>
<keyword evidence="4" id="KW-0805">Transcription regulation</keyword>
<dbReference type="InterPro" id="IPR002481">
    <property type="entry name" value="FUR"/>
</dbReference>
<dbReference type="PANTHER" id="PTHR33202">
    <property type="entry name" value="ZINC UPTAKE REGULATION PROTEIN"/>
    <property type="match status" value="1"/>
</dbReference>
<dbReference type="STRING" id="431041.FLM9_400"/>
<evidence type="ECO:0000313" key="9">
    <source>
        <dbReference type="Proteomes" id="UP000035037"/>
    </source>
</evidence>
<protein>
    <recommendedName>
        <fullName evidence="10">Fur family transcriptional regulator</fullName>
    </recommendedName>
</protein>
<comment type="cofactor">
    <cofactor evidence="7">
        <name>Zn(2+)</name>
        <dbReference type="ChEBI" id="CHEBI:29105"/>
    </cofactor>
    <text evidence="7">Binds 1 zinc ion per subunit.</text>
</comment>
<keyword evidence="2" id="KW-0678">Repressor</keyword>
<evidence type="ECO:0000256" key="1">
    <source>
        <dbReference type="ARBA" id="ARBA00007957"/>
    </source>
</evidence>
<dbReference type="PATRIC" id="fig|1608419.3.peg.1596"/>
<reference evidence="8 9" key="2">
    <citation type="submission" date="2015-05" db="EMBL/GenBank/DDBJ databases">
        <title>Lifestyle Evolution in Cyanobacterial Symbionts of Sponges.</title>
        <authorList>
            <person name="Burgsdorf I."/>
            <person name="Slaby B.M."/>
            <person name="Handley K.M."/>
            <person name="Haber M."/>
            <person name="Blom J."/>
            <person name="Marshall C.W."/>
            <person name="Gilbert J.A."/>
            <person name="Hentschel U."/>
            <person name="Steindler L."/>
        </authorList>
    </citation>
    <scope>NUCLEOTIDE SEQUENCE [LARGE SCALE GENOMIC DNA]</scope>
    <source>
        <strain evidence="8">15L</strain>
    </source>
</reference>
<reference evidence="8 9" key="1">
    <citation type="submission" date="2015-02" db="EMBL/GenBank/DDBJ databases">
        <authorList>
            <person name="Slaby B."/>
            <person name="Hentschel U."/>
        </authorList>
    </citation>
    <scope>NUCLEOTIDE SEQUENCE [LARGE SCALE GENOMIC DNA]</scope>
    <source>
        <strain evidence="8">15L</strain>
    </source>
</reference>
<evidence type="ECO:0000256" key="4">
    <source>
        <dbReference type="ARBA" id="ARBA00023015"/>
    </source>
</evidence>
<dbReference type="EMBL" id="JYFQ01000033">
    <property type="protein sequence ID" value="KKZ14297.1"/>
    <property type="molecule type" value="Genomic_DNA"/>
</dbReference>
<dbReference type="GO" id="GO:0008270">
    <property type="term" value="F:zinc ion binding"/>
    <property type="evidence" value="ECO:0007669"/>
    <property type="project" value="TreeGrafter"/>
</dbReference>
<evidence type="ECO:0000313" key="8">
    <source>
        <dbReference type="EMBL" id="KKZ14297.1"/>
    </source>
</evidence>
<dbReference type="Gene3D" id="3.30.1490.190">
    <property type="match status" value="1"/>
</dbReference>
<feature type="binding site" evidence="7">
    <location>
        <position position="153"/>
    </location>
    <ligand>
        <name>Zn(2+)</name>
        <dbReference type="ChEBI" id="CHEBI:29105"/>
    </ligand>
</feature>
<feature type="binding site" evidence="7">
    <location>
        <position position="150"/>
    </location>
    <ligand>
        <name>Zn(2+)</name>
        <dbReference type="ChEBI" id="CHEBI:29105"/>
    </ligand>
</feature>
<evidence type="ECO:0008006" key="10">
    <source>
        <dbReference type="Google" id="ProtNLM"/>
    </source>
</evidence>
<evidence type="ECO:0000256" key="7">
    <source>
        <dbReference type="PIRSR" id="PIRSR602481-1"/>
    </source>
</evidence>
<feature type="binding site" evidence="7">
    <location>
        <position position="113"/>
    </location>
    <ligand>
        <name>Zn(2+)</name>
        <dbReference type="ChEBI" id="CHEBI:29105"/>
    </ligand>
</feature>
<dbReference type="GO" id="GO:0045892">
    <property type="term" value="P:negative regulation of DNA-templated transcription"/>
    <property type="evidence" value="ECO:0007669"/>
    <property type="project" value="TreeGrafter"/>
</dbReference>
<dbReference type="Proteomes" id="UP000035037">
    <property type="component" value="Unassembled WGS sequence"/>
</dbReference>
<proteinExistence type="inferred from homology"/>
<evidence type="ECO:0000256" key="2">
    <source>
        <dbReference type="ARBA" id="ARBA00022491"/>
    </source>
</evidence>
<feature type="binding site" evidence="7">
    <location>
        <position position="110"/>
    </location>
    <ligand>
        <name>Zn(2+)</name>
        <dbReference type="ChEBI" id="CHEBI:29105"/>
    </ligand>
</feature>
<dbReference type="InterPro" id="IPR036390">
    <property type="entry name" value="WH_DNA-bd_sf"/>
</dbReference>
<dbReference type="SUPFAM" id="SSF46785">
    <property type="entry name" value="Winged helix' DNA-binding domain"/>
    <property type="match status" value="1"/>
</dbReference>
<organism evidence="8 9">
    <name type="scientific">Candidatus Synechococcus spongiarum 15L</name>
    <dbReference type="NCBI Taxonomy" id="1608419"/>
    <lineage>
        <taxon>Bacteria</taxon>
        <taxon>Bacillati</taxon>
        <taxon>Cyanobacteriota</taxon>
        <taxon>Cyanophyceae</taxon>
        <taxon>Synechococcales</taxon>
        <taxon>Synechococcaceae</taxon>
        <taxon>Synechococcus</taxon>
    </lineage>
</organism>